<feature type="non-terminal residue" evidence="1">
    <location>
        <position position="1"/>
    </location>
</feature>
<sequence>RWARLSLPNGQIARCAWKEIENNLSRISRNVKFQLDGFTYFAEVQYFFRVKIGEESDSDSDSDSNSEDSGWYNLAMVSVYSDAIQNHLDDSFGTLRVVEYEGKGLLEVIDAKSICAVVAMVPFIL</sequence>
<dbReference type="OrthoDB" id="2669721at2759"/>
<dbReference type="STRING" id="946122.A0A0C2SLW6"/>
<protein>
    <submittedName>
        <fullName evidence="1">Uncharacterized protein</fullName>
    </submittedName>
</protein>
<proteinExistence type="predicted"/>
<accession>A0A0C2SLW6</accession>
<dbReference type="EMBL" id="KN818251">
    <property type="protein sequence ID" value="KIL64185.1"/>
    <property type="molecule type" value="Genomic_DNA"/>
</dbReference>
<name>A0A0C2SLW6_AMAMK</name>
<dbReference type="InParanoid" id="A0A0C2SLW6"/>
<dbReference type="Proteomes" id="UP000054549">
    <property type="component" value="Unassembled WGS sequence"/>
</dbReference>
<feature type="non-terminal residue" evidence="1">
    <location>
        <position position="125"/>
    </location>
</feature>
<dbReference type="AlphaFoldDB" id="A0A0C2SLW6"/>
<keyword evidence="2" id="KW-1185">Reference proteome</keyword>
<dbReference type="HOGENOM" id="CLU_047287_3_1_1"/>
<organism evidence="1 2">
    <name type="scientific">Amanita muscaria (strain Koide BX008)</name>
    <dbReference type="NCBI Taxonomy" id="946122"/>
    <lineage>
        <taxon>Eukaryota</taxon>
        <taxon>Fungi</taxon>
        <taxon>Dikarya</taxon>
        <taxon>Basidiomycota</taxon>
        <taxon>Agaricomycotina</taxon>
        <taxon>Agaricomycetes</taxon>
        <taxon>Agaricomycetidae</taxon>
        <taxon>Agaricales</taxon>
        <taxon>Pluteineae</taxon>
        <taxon>Amanitaceae</taxon>
        <taxon>Amanita</taxon>
    </lineage>
</organism>
<reference evidence="1 2" key="1">
    <citation type="submission" date="2014-04" db="EMBL/GenBank/DDBJ databases">
        <title>Evolutionary Origins and Diversification of the Mycorrhizal Mutualists.</title>
        <authorList>
            <consortium name="DOE Joint Genome Institute"/>
            <consortium name="Mycorrhizal Genomics Consortium"/>
            <person name="Kohler A."/>
            <person name="Kuo A."/>
            <person name="Nagy L.G."/>
            <person name="Floudas D."/>
            <person name="Copeland A."/>
            <person name="Barry K.W."/>
            <person name="Cichocki N."/>
            <person name="Veneault-Fourrey C."/>
            <person name="LaButti K."/>
            <person name="Lindquist E.A."/>
            <person name="Lipzen A."/>
            <person name="Lundell T."/>
            <person name="Morin E."/>
            <person name="Murat C."/>
            <person name="Riley R."/>
            <person name="Ohm R."/>
            <person name="Sun H."/>
            <person name="Tunlid A."/>
            <person name="Henrissat B."/>
            <person name="Grigoriev I.V."/>
            <person name="Hibbett D.S."/>
            <person name="Martin F."/>
        </authorList>
    </citation>
    <scope>NUCLEOTIDE SEQUENCE [LARGE SCALE GENOMIC DNA]</scope>
    <source>
        <strain evidence="1 2">Koide BX008</strain>
    </source>
</reference>
<evidence type="ECO:0000313" key="2">
    <source>
        <dbReference type="Proteomes" id="UP000054549"/>
    </source>
</evidence>
<evidence type="ECO:0000313" key="1">
    <source>
        <dbReference type="EMBL" id="KIL64185.1"/>
    </source>
</evidence>
<gene>
    <name evidence="1" type="ORF">M378DRAFT_45323</name>
</gene>